<dbReference type="SUPFAM" id="SSF54637">
    <property type="entry name" value="Thioesterase/thiol ester dehydrase-isomerase"/>
    <property type="match status" value="1"/>
</dbReference>
<keyword evidence="2" id="KW-1185">Reference proteome</keyword>
<dbReference type="Gene3D" id="3.10.129.10">
    <property type="entry name" value="Hotdog Thioesterase"/>
    <property type="match status" value="1"/>
</dbReference>
<dbReference type="InterPro" id="IPR029069">
    <property type="entry name" value="HotDog_dom_sf"/>
</dbReference>
<comment type="caution">
    <text evidence="1">The sequence shown here is derived from an EMBL/GenBank/DDBJ whole genome shotgun (WGS) entry which is preliminary data.</text>
</comment>
<dbReference type="OrthoDB" id="9801625at2"/>
<dbReference type="EMBL" id="PIQO01000004">
    <property type="protein sequence ID" value="PKR85699.1"/>
    <property type="molecule type" value="Genomic_DNA"/>
</dbReference>
<dbReference type="RefSeq" id="WP_101353748.1">
    <property type="nucleotide sequence ID" value="NZ_PIQO01000004.1"/>
</dbReference>
<name>A0A2N3LMC6_9BACI</name>
<gene>
    <name evidence="1" type="ORF">CWO92_08300</name>
</gene>
<dbReference type="AlphaFoldDB" id="A0A2N3LMC6"/>
<protein>
    <submittedName>
        <fullName evidence="1">Uncharacterized protein</fullName>
    </submittedName>
</protein>
<dbReference type="Proteomes" id="UP000233440">
    <property type="component" value="Unassembled WGS sequence"/>
</dbReference>
<evidence type="ECO:0000313" key="1">
    <source>
        <dbReference type="EMBL" id="PKR85699.1"/>
    </source>
</evidence>
<evidence type="ECO:0000313" key="2">
    <source>
        <dbReference type="Proteomes" id="UP000233440"/>
    </source>
</evidence>
<accession>A0A2N3LMC6</accession>
<sequence length="66" mass="7429">MRFGAITRPGDTLTCYGNVKHVYEKDNKRLVEFDLFAEKAPEELVGSGTAILTFHGMKKGGNLWRI</sequence>
<proteinExistence type="predicted"/>
<reference evidence="1 2" key="1">
    <citation type="submission" date="2017-11" db="EMBL/GenBank/DDBJ databases">
        <title>Bacillus camelliae sp. nov., isolated from pu'er tea.</title>
        <authorList>
            <person name="Niu L."/>
        </authorList>
    </citation>
    <scope>NUCLEOTIDE SEQUENCE [LARGE SCALE GENOMIC DNA]</scope>
    <source>
        <strain evidence="1 2">7578-1</strain>
    </source>
</reference>
<organism evidence="1 2">
    <name type="scientific">Heyndrickxia camelliae</name>
    <dbReference type="NCBI Taxonomy" id="1707093"/>
    <lineage>
        <taxon>Bacteria</taxon>
        <taxon>Bacillati</taxon>
        <taxon>Bacillota</taxon>
        <taxon>Bacilli</taxon>
        <taxon>Bacillales</taxon>
        <taxon>Bacillaceae</taxon>
        <taxon>Heyndrickxia</taxon>
    </lineage>
</organism>